<dbReference type="OrthoDB" id="9807574at2"/>
<dbReference type="Pfam" id="PF03922">
    <property type="entry name" value="OmpW"/>
    <property type="match status" value="2"/>
</dbReference>
<organism evidence="2 3">
    <name type="scientific">Acinetobacter stercoris</name>
    <dbReference type="NCBI Taxonomy" id="2126983"/>
    <lineage>
        <taxon>Bacteria</taxon>
        <taxon>Pseudomonadati</taxon>
        <taxon>Pseudomonadota</taxon>
        <taxon>Gammaproteobacteria</taxon>
        <taxon>Moraxellales</taxon>
        <taxon>Moraxellaceae</taxon>
        <taxon>Acinetobacter</taxon>
    </lineage>
</organism>
<dbReference type="EMBL" id="OOGT01000012">
    <property type="protein sequence ID" value="SPL69288.1"/>
    <property type="molecule type" value="Genomic_DNA"/>
</dbReference>
<dbReference type="SUPFAM" id="SSF56925">
    <property type="entry name" value="OMPA-like"/>
    <property type="match status" value="1"/>
</dbReference>
<evidence type="ECO:0000313" key="3">
    <source>
        <dbReference type="Proteomes" id="UP000245974"/>
    </source>
</evidence>
<dbReference type="Proteomes" id="UP000245974">
    <property type="component" value="Unassembled WGS sequence"/>
</dbReference>
<dbReference type="PANTHER" id="PTHR36920:SF1">
    <property type="entry name" value="OUTER MEMBRANE PROTEIN W"/>
    <property type="match status" value="1"/>
</dbReference>
<name>A0A2U3MV28_9GAMM</name>
<sequence length="281" mass="29467">MKKVARIIVPATLLAVASFSHAATSDGKTFGISAGWLHIMPQSSAQGVYGKTGSSPALQSMANVTAASPSAGFEVEDADTGGLMLDYFVNDNVSLELVLGAPPEMELSGKNNITLAGKPVVGLDKYSKAATTDAYTPTFTGRYHFGSINNKIRPYVGAGIMYAHFSDVKTDPRINGELSKTINGAVNALYPQLGGQLDVKPTLGKVKVDDAVAPVATIGVDYNITKDWFATASVSYAHLSTKAKLNVTGTIPGAGKTTILSGQSDIEINPIVTYLGIGYRF</sequence>
<gene>
    <name evidence="2" type="primary">ompW_2</name>
    <name evidence="2" type="ORF">KPC_0466</name>
</gene>
<dbReference type="GO" id="GO:0019867">
    <property type="term" value="C:outer membrane"/>
    <property type="evidence" value="ECO:0007669"/>
    <property type="project" value="InterPro"/>
</dbReference>
<dbReference type="Gene3D" id="2.40.160.20">
    <property type="match status" value="1"/>
</dbReference>
<feature type="signal peptide" evidence="1">
    <location>
        <begin position="1"/>
        <end position="22"/>
    </location>
</feature>
<dbReference type="InterPro" id="IPR005618">
    <property type="entry name" value="OMPW"/>
</dbReference>
<keyword evidence="3" id="KW-1185">Reference proteome</keyword>
<evidence type="ECO:0000313" key="2">
    <source>
        <dbReference type="EMBL" id="SPL69288.1"/>
    </source>
</evidence>
<dbReference type="InParanoid" id="A0A2U3MV28"/>
<reference evidence="3" key="1">
    <citation type="submission" date="2018-03" db="EMBL/GenBank/DDBJ databases">
        <authorList>
            <person name="Blom J."/>
        </authorList>
    </citation>
    <scope>NUCLEOTIDE SEQUENCE [LARGE SCALE GENOMIC DNA]</scope>
    <source>
        <strain evidence="3">KPC-SM-21</strain>
    </source>
</reference>
<keyword evidence="1" id="KW-0732">Signal</keyword>
<dbReference type="AlphaFoldDB" id="A0A2U3MV28"/>
<dbReference type="PANTHER" id="PTHR36920">
    <property type="match status" value="1"/>
</dbReference>
<proteinExistence type="predicted"/>
<dbReference type="InterPro" id="IPR011250">
    <property type="entry name" value="OMP/PagP_B-barrel"/>
</dbReference>
<evidence type="ECO:0000256" key="1">
    <source>
        <dbReference type="SAM" id="SignalP"/>
    </source>
</evidence>
<dbReference type="RefSeq" id="WP_121972829.1">
    <property type="nucleotide sequence ID" value="NZ_OOGT01000012.1"/>
</dbReference>
<protein>
    <submittedName>
        <fullName evidence="2">Outer membrane protein W</fullName>
    </submittedName>
</protein>
<feature type="chain" id="PRO_5015632135" evidence="1">
    <location>
        <begin position="23"/>
        <end position="281"/>
    </location>
</feature>
<accession>A0A2U3MV28</accession>
<dbReference type="GO" id="GO:0055085">
    <property type="term" value="P:transmembrane transport"/>
    <property type="evidence" value="ECO:0007669"/>
    <property type="project" value="TreeGrafter"/>
</dbReference>